<dbReference type="PANTHER" id="PTHR38111:SF11">
    <property type="entry name" value="TRANSCRIPTION FACTOR DOMAIN-CONTAINING PROTEIN-RELATED"/>
    <property type="match status" value="1"/>
</dbReference>
<evidence type="ECO:0000256" key="4">
    <source>
        <dbReference type="ARBA" id="ARBA00023242"/>
    </source>
</evidence>
<dbReference type="SMART" id="SM00066">
    <property type="entry name" value="GAL4"/>
    <property type="match status" value="1"/>
</dbReference>
<dbReference type="Proteomes" id="UP000327118">
    <property type="component" value="Unassembled WGS sequence"/>
</dbReference>
<name>A0A5N6Z3E8_9EURO</name>
<dbReference type="PANTHER" id="PTHR38111">
    <property type="entry name" value="ZN(2)-C6 FUNGAL-TYPE DOMAIN-CONTAINING PROTEIN-RELATED"/>
    <property type="match status" value="1"/>
</dbReference>
<dbReference type="InterPro" id="IPR036864">
    <property type="entry name" value="Zn2-C6_fun-type_DNA-bd_sf"/>
</dbReference>
<reference evidence="7" key="1">
    <citation type="submission" date="2019-04" db="EMBL/GenBank/DDBJ databases">
        <title>Friends and foes A comparative genomics studyof 23 Aspergillus species from section Flavi.</title>
        <authorList>
            <consortium name="DOE Joint Genome Institute"/>
            <person name="Kjaerbolling I."/>
            <person name="Vesth T."/>
            <person name="Frisvad J.C."/>
            <person name="Nybo J.L."/>
            <person name="Theobald S."/>
            <person name="Kildgaard S."/>
            <person name="Isbrandt T."/>
            <person name="Kuo A."/>
            <person name="Sato A."/>
            <person name="Lyhne E.K."/>
            <person name="Kogle M.E."/>
            <person name="Wiebenga A."/>
            <person name="Kun R.S."/>
            <person name="Lubbers R.J."/>
            <person name="Makela M.R."/>
            <person name="Barry K."/>
            <person name="Chovatia M."/>
            <person name="Clum A."/>
            <person name="Daum C."/>
            <person name="Haridas S."/>
            <person name="He G."/>
            <person name="LaButti K."/>
            <person name="Lipzen A."/>
            <person name="Mondo S."/>
            <person name="Riley R."/>
            <person name="Salamov A."/>
            <person name="Simmons B.A."/>
            <person name="Magnuson J.K."/>
            <person name="Henrissat B."/>
            <person name="Mortensen U.H."/>
            <person name="Larsen T.O."/>
            <person name="Devries R.P."/>
            <person name="Grigoriev I.V."/>
            <person name="Machida M."/>
            <person name="Baker S.E."/>
            <person name="Andersen M.R."/>
        </authorList>
    </citation>
    <scope>NUCLEOTIDE SEQUENCE [LARGE SCALE GENOMIC DNA]</scope>
    <source>
        <strain evidence="7">CBS 553.77</strain>
    </source>
</reference>
<proteinExistence type="predicted"/>
<dbReference type="Pfam" id="PF00172">
    <property type="entry name" value="Zn_clus"/>
    <property type="match status" value="1"/>
</dbReference>
<evidence type="ECO:0000256" key="2">
    <source>
        <dbReference type="ARBA" id="ARBA00023125"/>
    </source>
</evidence>
<accession>A0A5N6Z3E8</accession>
<dbReference type="OrthoDB" id="3525185at2759"/>
<gene>
    <name evidence="6" type="ORF">BDV28DRAFT_149242</name>
</gene>
<dbReference type="Gene3D" id="4.10.240.10">
    <property type="entry name" value="Zn(2)-C6 fungal-type DNA-binding domain"/>
    <property type="match status" value="1"/>
</dbReference>
<evidence type="ECO:0000256" key="3">
    <source>
        <dbReference type="ARBA" id="ARBA00023163"/>
    </source>
</evidence>
<dbReference type="CDD" id="cd00067">
    <property type="entry name" value="GAL4"/>
    <property type="match status" value="1"/>
</dbReference>
<organism evidence="6 7">
    <name type="scientific">Aspergillus coremiiformis</name>
    <dbReference type="NCBI Taxonomy" id="138285"/>
    <lineage>
        <taxon>Eukaryota</taxon>
        <taxon>Fungi</taxon>
        <taxon>Dikarya</taxon>
        <taxon>Ascomycota</taxon>
        <taxon>Pezizomycotina</taxon>
        <taxon>Eurotiomycetes</taxon>
        <taxon>Eurotiomycetidae</taxon>
        <taxon>Eurotiales</taxon>
        <taxon>Aspergillaceae</taxon>
        <taxon>Aspergillus</taxon>
        <taxon>Aspergillus subgen. Circumdati</taxon>
    </lineage>
</organism>
<dbReference type="InterPro" id="IPR001138">
    <property type="entry name" value="Zn2Cys6_DnaBD"/>
</dbReference>
<evidence type="ECO:0000313" key="6">
    <source>
        <dbReference type="EMBL" id="KAE8352207.1"/>
    </source>
</evidence>
<dbReference type="PROSITE" id="PS00463">
    <property type="entry name" value="ZN2_CY6_FUNGAL_1"/>
    <property type="match status" value="1"/>
</dbReference>
<evidence type="ECO:0000313" key="7">
    <source>
        <dbReference type="Proteomes" id="UP000327118"/>
    </source>
</evidence>
<dbReference type="GO" id="GO:0009893">
    <property type="term" value="P:positive regulation of metabolic process"/>
    <property type="evidence" value="ECO:0007669"/>
    <property type="project" value="UniProtKB-ARBA"/>
</dbReference>
<feature type="domain" description="Zn(2)-C6 fungal-type" evidence="5">
    <location>
        <begin position="10"/>
        <end position="38"/>
    </location>
</feature>
<keyword evidence="2" id="KW-0238">DNA-binding</keyword>
<protein>
    <recommendedName>
        <fullName evidence="5">Zn(2)-C6 fungal-type domain-containing protein</fullName>
    </recommendedName>
</protein>
<dbReference type="AlphaFoldDB" id="A0A5N6Z3E8"/>
<evidence type="ECO:0000256" key="1">
    <source>
        <dbReference type="ARBA" id="ARBA00023015"/>
    </source>
</evidence>
<dbReference type="InterPro" id="IPR053178">
    <property type="entry name" value="Osmoadaptation_assoc"/>
</dbReference>
<keyword evidence="7" id="KW-1185">Reference proteome</keyword>
<keyword evidence="1" id="KW-0805">Transcription regulation</keyword>
<dbReference type="GO" id="GO:0003677">
    <property type="term" value="F:DNA binding"/>
    <property type="evidence" value="ECO:0007669"/>
    <property type="project" value="UniProtKB-KW"/>
</dbReference>
<dbReference type="PROSITE" id="PS50048">
    <property type="entry name" value="ZN2_CY6_FUNGAL_2"/>
    <property type="match status" value="1"/>
</dbReference>
<dbReference type="EMBL" id="ML739138">
    <property type="protein sequence ID" value="KAE8352207.1"/>
    <property type="molecule type" value="Genomic_DNA"/>
</dbReference>
<dbReference type="GO" id="GO:0000981">
    <property type="term" value="F:DNA-binding transcription factor activity, RNA polymerase II-specific"/>
    <property type="evidence" value="ECO:0007669"/>
    <property type="project" value="InterPro"/>
</dbReference>
<dbReference type="SUPFAM" id="SSF57701">
    <property type="entry name" value="Zn2/Cys6 DNA-binding domain"/>
    <property type="match status" value="1"/>
</dbReference>
<keyword evidence="3" id="KW-0804">Transcription</keyword>
<dbReference type="GO" id="GO:0008270">
    <property type="term" value="F:zinc ion binding"/>
    <property type="evidence" value="ECO:0007669"/>
    <property type="project" value="InterPro"/>
</dbReference>
<keyword evidence="4" id="KW-0539">Nucleus</keyword>
<evidence type="ECO:0000259" key="5">
    <source>
        <dbReference type="PROSITE" id="PS50048"/>
    </source>
</evidence>
<sequence>MVGVAGKSKGCNTCRKRKIACDQQRPVCTQCTRSNRVCGGYQRDRVFVLVQPAAKKTHVFLKPTCIDQGFFAESTQNAPEIRERLSPCVSPAASTNTPANRATYPFPERSIASAIIQRRNETHNLVLAFLSHCLPAHQLSWTSRSWVSLLAELPSEVKALELSSAALAMSTLGRTFQDPTLVKESLNLYTQGLQHLQRALWNHNLMREDGTLAACMALSLYEVMECPEAGSYAYFSHCQGLIALVQARGVRAHSSGAGHQLFVGVRLPAILCALERSETSFLFNSDWMDQPWAATRKTFFDRVIDCFAQAPGILKRVHLIPHLSPNEQINLANELIHECWQIDEKLDLIDDEMQRATREPLYWPVPSQINTFDGGRSGKLFPVVFHFTDLGTAATLMLLWAVRVMLWSGLWNSQKLVSIMVISNSSTPETLETGPVSRLIPRVVEPFRPLGHREDYLLMAHRVCQSVEYFLHDDLQLAGPLSVSPALGIVLSTLGAEPRHAREVAWIRAALHVVQQKGLRVLKYIQ</sequence>